<dbReference type="EMBL" id="QNVS01000003">
    <property type="protein sequence ID" value="REC56941.1"/>
    <property type="molecule type" value="Genomic_DNA"/>
</dbReference>
<keyword evidence="2" id="KW-1185">Reference proteome</keyword>
<accession>A0A3D9BUB0</accession>
<dbReference type="Proteomes" id="UP000256512">
    <property type="component" value="Unassembled WGS sequence"/>
</dbReference>
<protein>
    <recommendedName>
        <fullName evidence="3">SnoaL-like domain-containing protein</fullName>
    </recommendedName>
</protein>
<name>A0A3D9BUB0_9FLAO</name>
<dbReference type="AlphaFoldDB" id="A0A3D9BUB0"/>
<gene>
    <name evidence="1" type="ORF">DRF62_01945</name>
</gene>
<evidence type="ECO:0008006" key="3">
    <source>
        <dbReference type="Google" id="ProtNLM"/>
    </source>
</evidence>
<dbReference type="SUPFAM" id="SSF54427">
    <property type="entry name" value="NTF2-like"/>
    <property type="match status" value="1"/>
</dbReference>
<proteinExistence type="predicted"/>
<sequence length="133" mass="15406">MKKQYNLELGKKQVQDFCNNIQIWFNGTAVNQEHLYQQIVNTFDPAFKLINGDGDTIDFTMLTQWLKQVYGQFPTRIVSLQNLEGYATSHHVVLSYIEIQSTGGIQTTRKASAVFVIKDSKALWYQLIEQWIN</sequence>
<evidence type="ECO:0000313" key="2">
    <source>
        <dbReference type="Proteomes" id="UP000256512"/>
    </source>
</evidence>
<dbReference type="Gene3D" id="3.10.450.50">
    <property type="match status" value="1"/>
</dbReference>
<comment type="caution">
    <text evidence="1">The sequence shown here is derived from an EMBL/GenBank/DDBJ whole genome shotgun (WGS) entry which is preliminary data.</text>
</comment>
<reference evidence="1 2" key="1">
    <citation type="journal article" date="2006" name="Int. J. Syst. Evol. Microbiol.">
        <title>Chryseobacterium piscium sp. nov., isolated from fish of the South Atlantic Ocean off South Africa.</title>
        <authorList>
            <person name="de Beer H."/>
            <person name="Hugo C.J."/>
            <person name="Jooste P.J."/>
            <person name="Vancanneyt M."/>
            <person name="Coenye T."/>
            <person name="Vandamme P."/>
        </authorList>
    </citation>
    <scope>NUCLEOTIDE SEQUENCE [LARGE SCALE GENOMIC DNA]</scope>
    <source>
        <strain evidence="1 2">CCUG 51923</strain>
    </source>
</reference>
<dbReference type="InterPro" id="IPR032710">
    <property type="entry name" value="NTF2-like_dom_sf"/>
</dbReference>
<organism evidence="1 2">
    <name type="scientific">Chryseobacterium piscium</name>
    <dbReference type="NCBI Taxonomy" id="333702"/>
    <lineage>
        <taxon>Bacteria</taxon>
        <taxon>Pseudomonadati</taxon>
        <taxon>Bacteroidota</taxon>
        <taxon>Flavobacteriia</taxon>
        <taxon>Flavobacteriales</taxon>
        <taxon>Weeksellaceae</taxon>
        <taxon>Chryseobacterium group</taxon>
        <taxon>Chryseobacterium</taxon>
    </lineage>
</organism>
<evidence type="ECO:0000313" key="1">
    <source>
        <dbReference type="EMBL" id="REC56941.1"/>
    </source>
</evidence>
<dbReference type="RefSeq" id="WP_115948841.1">
    <property type="nucleotide sequence ID" value="NZ_QNVS01000003.1"/>
</dbReference>